<keyword evidence="3" id="KW-1185">Reference proteome</keyword>
<evidence type="ECO:0000313" key="3">
    <source>
        <dbReference type="Proteomes" id="UP000036923"/>
    </source>
</evidence>
<feature type="transmembrane region" description="Helical" evidence="1">
    <location>
        <begin position="92"/>
        <end position="112"/>
    </location>
</feature>
<reference evidence="3" key="1">
    <citation type="submission" date="2015-07" db="EMBL/GenBank/DDBJ databases">
        <title>Near-Complete Genome Sequence of the Cellulolytic Bacterium Bacteroides (Pseudobacteroides) cellulosolvens ATCC 35603.</title>
        <authorList>
            <person name="Dassa B."/>
            <person name="Utturkar S.M."/>
            <person name="Klingeman D.M."/>
            <person name="Hurt R.A."/>
            <person name="Keller M."/>
            <person name="Xu J."/>
            <person name="Reddy Y.H.K."/>
            <person name="Borovok I."/>
            <person name="Grinberg I.R."/>
            <person name="Lamed R."/>
            <person name="Zhivin O."/>
            <person name="Bayer E.A."/>
            <person name="Brown S.D."/>
        </authorList>
    </citation>
    <scope>NUCLEOTIDE SEQUENCE [LARGE SCALE GENOMIC DNA]</scope>
    <source>
        <strain evidence="3">DSM 2933</strain>
    </source>
</reference>
<gene>
    <name evidence="2" type="ORF">Bccel_5305</name>
</gene>
<dbReference type="STRING" id="398512.Bccel_5305"/>
<keyword evidence="1" id="KW-0472">Membrane</keyword>
<comment type="caution">
    <text evidence="2">The sequence shown here is derived from an EMBL/GenBank/DDBJ whole genome shotgun (WGS) entry which is preliminary data.</text>
</comment>
<feature type="transmembrane region" description="Helical" evidence="1">
    <location>
        <begin position="12"/>
        <end position="30"/>
    </location>
</feature>
<proteinExistence type="predicted"/>
<organism evidence="2 3">
    <name type="scientific">Pseudobacteroides cellulosolvens ATCC 35603 = DSM 2933</name>
    <dbReference type="NCBI Taxonomy" id="398512"/>
    <lineage>
        <taxon>Bacteria</taxon>
        <taxon>Bacillati</taxon>
        <taxon>Bacillota</taxon>
        <taxon>Clostridia</taxon>
        <taxon>Eubacteriales</taxon>
        <taxon>Oscillospiraceae</taxon>
        <taxon>Pseudobacteroides</taxon>
    </lineage>
</organism>
<name>A0A0L6JW16_9FIRM</name>
<keyword evidence="1" id="KW-1133">Transmembrane helix</keyword>
<dbReference type="Proteomes" id="UP000036923">
    <property type="component" value="Unassembled WGS sequence"/>
</dbReference>
<evidence type="ECO:0000256" key="1">
    <source>
        <dbReference type="SAM" id="Phobius"/>
    </source>
</evidence>
<dbReference type="AlphaFoldDB" id="A0A0L6JW16"/>
<protein>
    <submittedName>
        <fullName evidence="2">Uncharacterized protein</fullName>
    </submittedName>
</protein>
<evidence type="ECO:0000313" key="2">
    <source>
        <dbReference type="EMBL" id="KNY30028.1"/>
    </source>
</evidence>
<sequence>MTKLLKYEFLRSLKVILLSSAAIILFNIILLFDNSLSRSQELIFLLSIIILGIFSIMVFYEIGIFKKDFINSSPNIIQLVPKSAFQIIGTKILKAFLCILIYYSIMVVFSLINSRVYINNVSSII</sequence>
<accession>A0A0L6JW16</accession>
<keyword evidence="1" id="KW-0812">Transmembrane</keyword>
<dbReference type="RefSeq" id="WP_036945004.1">
    <property type="nucleotide sequence ID" value="NZ_LGTC01000001.1"/>
</dbReference>
<dbReference type="EMBL" id="LGTC01000001">
    <property type="protein sequence ID" value="KNY30028.1"/>
    <property type="molecule type" value="Genomic_DNA"/>
</dbReference>
<feature type="transmembrane region" description="Helical" evidence="1">
    <location>
        <begin position="42"/>
        <end position="60"/>
    </location>
</feature>